<keyword evidence="10 16" id="KW-0418">Kinase</keyword>
<comment type="subunit">
    <text evidence="5 16">Homodimer.</text>
</comment>
<dbReference type="Gene3D" id="3.30.420.40">
    <property type="match status" value="1"/>
</dbReference>
<keyword evidence="18" id="KW-1185">Reference proteome</keyword>
<feature type="binding site" evidence="16">
    <location>
        <position position="114"/>
    </location>
    <ligand>
        <name>ATP</name>
        <dbReference type="ChEBI" id="CHEBI:30616"/>
    </ligand>
</feature>
<feature type="binding site" evidence="16">
    <location>
        <begin position="6"/>
        <end position="13"/>
    </location>
    <ligand>
        <name>ATP</name>
        <dbReference type="ChEBI" id="CHEBI:30616"/>
    </ligand>
</feature>
<evidence type="ECO:0000313" key="18">
    <source>
        <dbReference type="Proteomes" id="UP000662783"/>
    </source>
</evidence>
<dbReference type="HAMAP" id="MF_01274">
    <property type="entry name" value="Pantothen_kinase_3"/>
    <property type="match status" value="1"/>
</dbReference>
<protein>
    <recommendedName>
        <fullName evidence="15 16">Type III pantothenate kinase</fullName>
        <ecNumber evidence="6 16">2.7.1.33</ecNumber>
    </recommendedName>
    <alternativeName>
        <fullName evidence="16">PanK-III</fullName>
    </alternativeName>
    <alternativeName>
        <fullName evidence="16">Pantothenic acid kinase</fullName>
    </alternativeName>
</protein>
<keyword evidence="8 16" id="KW-0808">Transferase</keyword>
<comment type="cofactor">
    <cofactor evidence="2">
        <name>K(+)</name>
        <dbReference type="ChEBI" id="CHEBI:29103"/>
    </cofactor>
</comment>
<dbReference type="GO" id="GO:0046872">
    <property type="term" value="F:metal ion binding"/>
    <property type="evidence" value="ECO:0007669"/>
    <property type="project" value="UniProtKB-KW"/>
</dbReference>
<evidence type="ECO:0000256" key="6">
    <source>
        <dbReference type="ARBA" id="ARBA00012102"/>
    </source>
</evidence>
<evidence type="ECO:0000256" key="3">
    <source>
        <dbReference type="ARBA" id="ARBA00004496"/>
    </source>
</evidence>
<dbReference type="PANTHER" id="PTHR34265:SF1">
    <property type="entry name" value="TYPE III PANTOTHENATE KINASE"/>
    <property type="match status" value="1"/>
</dbReference>
<dbReference type="KEGG" id="fuv:JR347_06590"/>
<dbReference type="GO" id="GO:0005524">
    <property type="term" value="F:ATP binding"/>
    <property type="evidence" value="ECO:0007669"/>
    <property type="project" value="UniProtKB-UniRule"/>
</dbReference>
<evidence type="ECO:0000256" key="11">
    <source>
        <dbReference type="ARBA" id="ARBA00022840"/>
    </source>
</evidence>
<reference evidence="17" key="1">
    <citation type="submission" date="2021-02" db="EMBL/GenBank/DDBJ databases">
        <title>Fulvivirga sp. S481 isolated from sea water.</title>
        <authorList>
            <person name="Bae S.S."/>
            <person name="Baek K."/>
        </authorList>
    </citation>
    <scope>NUCLEOTIDE SEQUENCE</scope>
    <source>
        <strain evidence="17">S481</strain>
    </source>
</reference>
<keyword evidence="11 16" id="KW-0067">ATP-binding</keyword>
<evidence type="ECO:0000256" key="7">
    <source>
        <dbReference type="ARBA" id="ARBA00022490"/>
    </source>
</evidence>
<comment type="subcellular location">
    <subcellularLocation>
        <location evidence="3 16">Cytoplasm</location>
    </subcellularLocation>
</comment>
<evidence type="ECO:0000256" key="13">
    <source>
        <dbReference type="ARBA" id="ARBA00022993"/>
    </source>
</evidence>
<dbReference type="AlphaFoldDB" id="A0A974WHP2"/>
<feature type="active site" description="Proton acceptor" evidence="16">
    <location>
        <position position="90"/>
    </location>
</feature>
<keyword evidence="7 16" id="KW-0963">Cytoplasm</keyword>
<feature type="binding site" evidence="16">
    <location>
        <position position="165"/>
    </location>
    <ligand>
        <name>substrate</name>
    </ligand>
</feature>
<keyword evidence="9 16" id="KW-0547">Nucleotide-binding</keyword>
<dbReference type="RefSeq" id="WP_205723257.1">
    <property type="nucleotide sequence ID" value="NZ_CP070608.1"/>
</dbReference>
<sequence length="235" mass="25486">MNLVIDFGNTTGKVGLFTNNDLIKVMRPVQLDDIAKFFDEYDIQNTIISSSSISTSNIRKKVHGNCLELSHKTPLPFAINYKTPETLGLDRIAGVAGAYFNHPNENCLVIDIGTCITYDVLVNGQYPGGAISPGLTMRFKALNTFTANLPLVENEGSTELVGDSTKNSILSGVANGMAAEIDGFIENFNHKFGPLKVLICGGDYIFFENKLKASIFAAPELVLKGLNGILQYNVS</sequence>
<name>A0A974WHP2_9BACT</name>
<evidence type="ECO:0000256" key="15">
    <source>
        <dbReference type="ARBA" id="ARBA00040883"/>
    </source>
</evidence>
<feature type="binding site" evidence="16">
    <location>
        <position position="111"/>
    </location>
    <ligand>
        <name>K(+)</name>
        <dbReference type="ChEBI" id="CHEBI:29103"/>
    </ligand>
</feature>
<comment type="catalytic activity">
    <reaction evidence="1 16">
        <text>(R)-pantothenate + ATP = (R)-4'-phosphopantothenate + ADP + H(+)</text>
        <dbReference type="Rhea" id="RHEA:16373"/>
        <dbReference type="ChEBI" id="CHEBI:10986"/>
        <dbReference type="ChEBI" id="CHEBI:15378"/>
        <dbReference type="ChEBI" id="CHEBI:29032"/>
        <dbReference type="ChEBI" id="CHEBI:30616"/>
        <dbReference type="ChEBI" id="CHEBI:456216"/>
        <dbReference type="EC" id="2.7.1.33"/>
    </reaction>
</comment>
<dbReference type="Pfam" id="PF03309">
    <property type="entry name" value="Pan_kinase"/>
    <property type="match status" value="1"/>
</dbReference>
<proteinExistence type="inferred from homology"/>
<feature type="binding site" evidence="16">
    <location>
        <position position="81"/>
    </location>
    <ligand>
        <name>substrate</name>
    </ligand>
</feature>
<comment type="pathway">
    <text evidence="4 16">Cofactor biosynthesis; coenzyme A biosynthesis; CoA from (R)-pantothenate: step 1/5.</text>
</comment>
<evidence type="ECO:0000256" key="1">
    <source>
        <dbReference type="ARBA" id="ARBA00001206"/>
    </source>
</evidence>
<dbReference type="GO" id="GO:0015937">
    <property type="term" value="P:coenzyme A biosynthetic process"/>
    <property type="evidence" value="ECO:0007669"/>
    <property type="project" value="UniProtKB-UniRule"/>
</dbReference>
<dbReference type="GO" id="GO:0004594">
    <property type="term" value="F:pantothenate kinase activity"/>
    <property type="evidence" value="ECO:0007669"/>
    <property type="project" value="UniProtKB-UniRule"/>
</dbReference>
<comment type="cofactor">
    <cofactor evidence="16">
        <name>NH4(+)</name>
        <dbReference type="ChEBI" id="CHEBI:28938"/>
    </cofactor>
    <cofactor evidence="16">
        <name>K(+)</name>
        <dbReference type="ChEBI" id="CHEBI:29103"/>
    </cofactor>
    <text evidence="16">A monovalent cation. Ammonium or potassium.</text>
</comment>
<evidence type="ECO:0000256" key="14">
    <source>
        <dbReference type="ARBA" id="ARBA00038036"/>
    </source>
</evidence>
<comment type="function">
    <text evidence="16">Catalyzes the phosphorylation of pantothenate (Pan), the first step in CoA biosynthesis.</text>
</comment>
<evidence type="ECO:0000256" key="9">
    <source>
        <dbReference type="ARBA" id="ARBA00022741"/>
    </source>
</evidence>
<keyword evidence="12 16" id="KW-0630">Potassium</keyword>
<evidence type="ECO:0000256" key="8">
    <source>
        <dbReference type="ARBA" id="ARBA00022679"/>
    </source>
</evidence>
<dbReference type="PANTHER" id="PTHR34265">
    <property type="entry name" value="TYPE III PANTOTHENATE KINASE"/>
    <property type="match status" value="1"/>
</dbReference>
<keyword evidence="13 16" id="KW-0173">Coenzyme A biosynthesis</keyword>
<evidence type="ECO:0000256" key="12">
    <source>
        <dbReference type="ARBA" id="ARBA00022958"/>
    </source>
</evidence>
<dbReference type="Proteomes" id="UP000662783">
    <property type="component" value="Chromosome"/>
</dbReference>
<gene>
    <name evidence="16" type="primary">coaX</name>
    <name evidence="17" type="ORF">JR347_06590</name>
</gene>
<dbReference type="InterPro" id="IPR004619">
    <property type="entry name" value="Type_III_PanK"/>
</dbReference>
<dbReference type="EC" id="2.7.1.33" evidence="6 16"/>
<dbReference type="SUPFAM" id="SSF53067">
    <property type="entry name" value="Actin-like ATPase domain"/>
    <property type="match status" value="2"/>
</dbReference>
<keyword evidence="16" id="KW-0479">Metal-binding</keyword>
<organism evidence="17 18">
    <name type="scientific">Fulvivirga lutea</name>
    <dbReference type="NCBI Taxonomy" id="2810512"/>
    <lineage>
        <taxon>Bacteria</taxon>
        <taxon>Pseudomonadati</taxon>
        <taxon>Bacteroidota</taxon>
        <taxon>Cytophagia</taxon>
        <taxon>Cytophagales</taxon>
        <taxon>Fulvivirgaceae</taxon>
        <taxon>Fulvivirga</taxon>
    </lineage>
</organism>
<evidence type="ECO:0000256" key="10">
    <source>
        <dbReference type="ARBA" id="ARBA00022777"/>
    </source>
</evidence>
<accession>A0A974WHP2</accession>
<evidence type="ECO:0000256" key="4">
    <source>
        <dbReference type="ARBA" id="ARBA00005225"/>
    </source>
</evidence>
<evidence type="ECO:0000256" key="2">
    <source>
        <dbReference type="ARBA" id="ARBA00001958"/>
    </source>
</evidence>
<comment type="similarity">
    <text evidence="14 16">Belongs to the type III pantothenate kinase family.</text>
</comment>
<evidence type="ECO:0000256" key="5">
    <source>
        <dbReference type="ARBA" id="ARBA00011738"/>
    </source>
</evidence>
<dbReference type="GO" id="GO:0005737">
    <property type="term" value="C:cytoplasm"/>
    <property type="evidence" value="ECO:0007669"/>
    <property type="project" value="UniProtKB-SubCell"/>
</dbReference>
<evidence type="ECO:0000256" key="16">
    <source>
        <dbReference type="HAMAP-Rule" id="MF_01274"/>
    </source>
</evidence>
<dbReference type="NCBIfam" id="TIGR00671">
    <property type="entry name" value="baf"/>
    <property type="match status" value="1"/>
</dbReference>
<evidence type="ECO:0000313" key="17">
    <source>
        <dbReference type="EMBL" id="QSE98743.1"/>
    </source>
</evidence>
<dbReference type="CDD" id="cd24015">
    <property type="entry name" value="ASKHA_NBD_PanK-III"/>
    <property type="match status" value="1"/>
</dbReference>
<dbReference type="EMBL" id="CP070608">
    <property type="protein sequence ID" value="QSE98743.1"/>
    <property type="molecule type" value="Genomic_DNA"/>
</dbReference>
<feature type="binding site" evidence="16">
    <location>
        <begin position="88"/>
        <end position="91"/>
    </location>
    <ligand>
        <name>substrate</name>
    </ligand>
</feature>
<dbReference type="InterPro" id="IPR043129">
    <property type="entry name" value="ATPase_NBD"/>
</dbReference>